<evidence type="ECO:0000256" key="6">
    <source>
        <dbReference type="ARBA" id="ARBA00022989"/>
    </source>
</evidence>
<dbReference type="PROSITE" id="PS50850">
    <property type="entry name" value="MFS"/>
    <property type="match status" value="1"/>
</dbReference>
<dbReference type="InterPro" id="IPR020846">
    <property type="entry name" value="MFS_dom"/>
</dbReference>
<evidence type="ECO:0000256" key="8">
    <source>
        <dbReference type="SAM" id="Phobius"/>
    </source>
</evidence>
<feature type="transmembrane region" description="Helical" evidence="8">
    <location>
        <begin position="240"/>
        <end position="259"/>
    </location>
</feature>
<keyword evidence="4" id="KW-0997">Cell inner membrane</keyword>
<dbReference type="SUPFAM" id="SSF103473">
    <property type="entry name" value="MFS general substrate transporter"/>
    <property type="match status" value="1"/>
</dbReference>
<evidence type="ECO:0000256" key="4">
    <source>
        <dbReference type="ARBA" id="ARBA00022519"/>
    </source>
</evidence>
<dbReference type="PANTHER" id="PTHR23522">
    <property type="entry name" value="BLL5896 PROTEIN"/>
    <property type="match status" value="1"/>
</dbReference>
<comment type="subcellular location">
    <subcellularLocation>
        <location evidence="1">Cell inner membrane</location>
        <topology evidence="1">Multi-pass membrane protein</topology>
    </subcellularLocation>
</comment>
<keyword evidence="6 8" id="KW-1133">Transmembrane helix</keyword>
<accession>A0A090YIZ0</accession>
<proteinExistence type="predicted"/>
<comment type="caution">
    <text evidence="10">The sequence shown here is derived from an EMBL/GenBank/DDBJ whole genome shotgun (WGS) entry which is preliminary data.</text>
</comment>
<keyword evidence="3" id="KW-1003">Cell membrane</keyword>
<dbReference type="Gene3D" id="1.20.1250.20">
    <property type="entry name" value="MFS general substrate transporter like domains"/>
    <property type="match status" value="2"/>
</dbReference>
<feature type="transmembrane region" description="Helical" evidence="8">
    <location>
        <begin position="271"/>
        <end position="289"/>
    </location>
</feature>
<dbReference type="AlphaFoldDB" id="A0A090YIZ0"/>
<organism evidence="10 11">
    <name type="scientific">Paenibacillus macerans</name>
    <name type="common">Bacillus macerans</name>
    <dbReference type="NCBI Taxonomy" id="44252"/>
    <lineage>
        <taxon>Bacteria</taxon>
        <taxon>Bacillati</taxon>
        <taxon>Bacillota</taxon>
        <taxon>Bacilli</taxon>
        <taxon>Bacillales</taxon>
        <taxon>Paenibacillaceae</taxon>
        <taxon>Paenibacillus</taxon>
    </lineage>
</organism>
<evidence type="ECO:0000313" key="11">
    <source>
        <dbReference type="Proteomes" id="UP000029278"/>
    </source>
</evidence>
<dbReference type="PATRIC" id="fig|44252.3.peg.4847"/>
<protein>
    <submittedName>
        <fullName evidence="10">LacY proton/sugar symporter family protein</fullName>
    </submittedName>
</protein>
<feature type="transmembrane region" description="Helical" evidence="8">
    <location>
        <begin position="46"/>
        <end position="64"/>
    </location>
</feature>
<keyword evidence="11" id="KW-1185">Reference proteome</keyword>
<feature type="transmembrane region" description="Helical" evidence="8">
    <location>
        <begin position="98"/>
        <end position="116"/>
    </location>
</feature>
<keyword evidence="2" id="KW-0813">Transport</keyword>
<dbReference type="GO" id="GO:0015528">
    <property type="term" value="F:lactose:proton symporter activity"/>
    <property type="evidence" value="ECO:0007669"/>
    <property type="project" value="TreeGrafter"/>
</dbReference>
<dbReference type="InterPro" id="IPR026032">
    <property type="entry name" value="HcaT-like"/>
</dbReference>
<evidence type="ECO:0000313" key="10">
    <source>
        <dbReference type="EMBL" id="KFM98444.1"/>
    </source>
</evidence>
<dbReference type="PANTHER" id="PTHR23522:SF10">
    <property type="entry name" value="3-PHENYLPROPIONIC ACID TRANSPORTER-RELATED"/>
    <property type="match status" value="1"/>
</dbReference>
<dbReference type="PIRSF" id="PIRSF004925">
    <property type="entry name" value="HcaT"/>
    <property type="match status" value="1"/>
</dbReference>
<dbReference type="GeneID" id="77008375"/>
<dbReference type="HOGENOM" id="CLU_013133_6_1_9"/>
<feature type="transmembrane region" description="Helical" evidence="8">
    <location>
        <begin position="359"/>
        <end position="382"/>
    </location>
</feature>
<keyword evidence="7 8" id="KW-0472">Membrane</keyword>
<evidence type="ECO:0000259" key="9">
    <source>
        <dbReference type="PROSITE" id="PS50850"/>
    </source>
</evidence>
<dbReference type="STRING" id="44252.DJ90_4284"/>
<feature type="transmembrane region" description="Helical" evidence="8">
    <location>
        <begin position="137"/>
        <end position="156"/>
    </location>
</feature>
<evidence type="ECO:0000256" key="7">
    <source>
        <dbReference type="ARBA" id="ARBA00023136"/>
    </source>
</evidence>
<dbReference type="OrthoDB" id="1650886at2"/>
<feature type="transmembrane region" description="Helical" evidence="8">
    <location>
        <begin position="12"/>
        <end position="34"/>
    </location>
</feature>
<evidence type="ECO:0000256" key="2">
    <source>
        <dbReference type="ARBA" id="ARBA00022448"/>
    </source>
</evidence>
<feature type="transmembrane region" description="Helical" evidence="8">
    <location>
        <begin position="295"/>
        <end position="318"/>
    </location>
</feature>
<name>A0A090YIZ0_PAEMA</name>
<feature type="transmembrane region" description="Helical" evidence="8">
    <location>
        <begin position="330"/>
        <end position="353"/>
    </location>
</feature>
<feature type="transmembrane region" description="Helical" evidence="8">
    <location>
        <begin position="203"/>
        <end position="220"/>
    </location>
</feature>
<dbReference type="Pfam" id="PF12832">
    <property type="entry name" value="MFS_1_like"/>
    <property type="match status" value="1"/>
</dbReference>
<evidence type="ECO:0000256" key="1">
    <source>
        <dbReference type="ARBA" id="ARBA00004429"/>
    </source>
</evidence>
<dbReference type="RefSeq" id="WP_036624273.1">
    <property type="nucleotide sequence ID" value="NZ_BGML01000001.1"/>
</dbReference>
<dbReference type="InterPro" id="IPR036259">
    <property type="entry name" value="MFS_trans_sf"/>
</dbReference>
<dbReference type="EMBL" id="JMQA01000040">
    <property type="protein sequence ID" value="KFM98444.1"/>
    <property type="molecule type" value="Genomic_DNA"/>
</dbReference>
<gene>
    <name evidence="10" type="ORF">DJ90_4284</name>
</gene>
<keyword evidence="5 8" id="KW-0812">Transmembrane</keyword>
<reference evidence="10 11" key="1">
    <citation type="submission" date="2014-04" db="EMBL/GenBank/DDBJ databases">
        <authorList>
            <person name="Bishop-Lilly K.A."/>
            <person name="Broomall S.M."/>
            <person name="Chain P.S."/>
            <person name="Chertkov O."/>
            <person name="Coyne S.R."/>
            <person name="Daligault H.E."/>
            <person name="Davenport K.W."/>
            <person name="Erkkila T."/>
            <person name="Frey K.G."/>
            <person name="Gibbons H.S."/>
            <person name="Gu W."/>
            <person name="Jaissle J."/>
            <person name="Johnson S.L."/>
            <person name="Koroleva G.I."/>
            <person name="Ladner J.T."/>
            <person name="Lo C.-C."/>
            <person name="Minogue T.D."/>
            <person name="Munk C."/>
            <person name="Palacios G.F."/>
            <person name="Redden C.L."/>
            <person name="Rosenzweig C.N."/>
            <person name="Scholz M.B."/>
            <person name="Teshima H."/>
            <person name="Xu Y."/>
        </authorList>
    </citation>
    <scope>NUCLEOTIDE SEQUENCE [LARGE SCALE GENOMIC DNA]</scope>
    <source>
        <strain evidence="10 11">8244</strain>
    </source>
</reference>
<feature type="domain" description="Major facilitator superfamily (MFS) profile" evidence="9">
    <location>
        <begin position="146"/>
        <end position="397"/>
    </location>
</feature>
<dbReference type="Proteomes" id="UP000029278">
    <property type="component" value="Unassembled WGS sequence"/>
</dbReference>
<feature type="transmembrane region" description="Helical" evidence="8">
    <location>
        <begin position="76"/>
        <end position="92"/>
    </location>
</feature>
<dbReference type="GO" id="GO:0005886">
    <property type="term" value="C:plasma membrane"/>
    <property type="evidence" value="ECO:0007669"/>
    <property type="project" value="UniProtKB-SubCell"/>
</dbReference>
<dbReference type="GO" id="GO:0030395">
    <property type="term" value="F:lactose binding"/>
    <property type="evidence" value="ECO:0007669"/>
    <property type="project" value="TreeGrafter"/>
</dbReference>
<sequence length="397" mass="44294">MKIRPLAEPDIQWLRAFTFTVYGTSVLVSSYFPLFYAQLGFTNSQIGLLYALGPMISLFSNLLWSLASDRYKTIKRILLILLAGQAALAFVLSESTAFSVIIAVITVFYFFYYPVFPLSDTILISTANRYRINFISIRLFGSVGFAVFAIAIGYVLDRVGSANTMWVEMAVAGLALLLVLWVKDQPASLAKMNLSGIWTILKQKELLWFFGCVFCLAIGTRMNDAFLTISLKELGAGENLIGWAMLASSLSEIPVFIYLSFHGDKYKELPLLLFASLLFAVRFFLMGLTQSAYGILLIQMMHGLTFGVFYVTAIRMLTRLVPEQFRATGMAFYTIMWSSLSGLLSGTFGGIVFEQLGRQIFYWVAMGSSLVAFIGFAGRYFVRRANLNKSAGLDEEA</sequence>
<evidence type="ECO:0000256" key="3">
    <source>
        <dbReference type="ARBA" id="ARBA00022475"/>
    </source>
</evidence>
<feature type="transmembrane region" description="Helical" evidence="8">
    <location>
        <begin position="162"/>
        <end position="182"/>
    </location>
</feature>
<dbReference type="InterPro" id="IPR024989">
    <property type="entry name" value="MFS_assoc_dom"/>
</dbReference>
<evidence type="ECO:0000256" key="5">
    <source>
        <dbReference type="ARBA" id="ARBA00022692"/>
    </source>
</evidence>